<dbReference type="PANTHER" id="PTHR15172">
    <property type="entry name" value="GALACTOCEREBROSIDASE"/>
    <property type="match status" value="1"/>
</dbReference>
<evidence type="ECO:0000256" key="3">
    <source>
        <dbReference type="ARBA" id="ARBA00022729"/>
    </source>
</evidence>
<dbReference type="InterPro" id="IPR035394">
    <property type="entry name" value="Glyco_hydro_59_dom"/>
</dbReference>
<feature type="chain" id="PRO_5002787230" description="galactosylceramidase" evidence="13">
    <location>
        <begin position="23"/>
        <end position="658"/>
    </location>
</feature>
<dbReference type="InterPro" id="IPR013785">
    <property type="entry name" value="Aldolase_TIM"/>
</dbReference>
<dbReference type="InterPro" id="IPR049162">
    <property type="entry name" value="GH59_C"/>
</dbReference>
<keyword evidence="9" id="KW-0325">Glycoprotein</keyword>
<evidence type="ECO:0000256" key="8">
    <source>
        <dbReference type="ARBA" id="ARBA00023157"/>
    </source>
</evidence>
<dbReference type="InterPro" id="IPR049161">
    <property type="entry name" value="GH59_cat"/>
</dbReference>
<keyword evidence="4" id="KW-0378">Hydrolase</keyword>
<reference evidence="17" key="1">
    <citation type="journal article" date="2008" name="Science">
        <title>Massive horizontal gene transfer in bdelloid rotifers.</title>
        <authorList>
            <person name="Gladyshev E.A."/>
            <person name="Meselson M.S."/>
            <person name="Arkhipova I.R."/>
        </authorList>
    </citation>
    <scope>NUCLEOTIDE SEQUENCE</scope>
</reference>
<dbReference type="Pfam" id="PF02057">
    <property type="entry name" value="Glyco_hydro_59"/>
    <property type="match status" value="1"/>
</dbReference>
<dbReference type="Pfam" id="PF17387">
    <property type="entry name" value="Glyco_hydro_59M"/>
    <property type="match status" value="1"/>
</dbReference>
<sequence length="658" mass="72305">MMMVNLMFVISVLVTLFSMSNAAFTYDVSKATGLGKPLDGVGGLSGGGCVTRLLPDYDSKWYSQIMDYLFLPGFGASLHILKVEIGGDAQSTDGTEPSHMHTADDENYQRGYEWSTMVEAKRRNPNITLYALSWGFPGWVGEGKKSPWTNSTVRYTMNWLLGAKKYYNLDIDYVGIWNERNWNKGYTLALKAAIVTAGFKTKIVGHDSGWDVCKTLASDSEWAAAVDVVGSHYVGSSIASDCAALNKLQWSSEDMSLDYDTGSLCWARALNQNYVRANLTATIAWDLINSFYDGLPWSGVGILRANEPWSGHYQIGRLLWVSAHWGQFTKAGWSFLKHGSGVGLLDNGGSYVSLTDPTGQQLTIIIETMDRDRSQCAHSSTVHYTTTNQTATFQLDNSFHHVTQLNVFFTDLNIMDVNQAFTYKGIISLNDGKFTLQLPVGVLYTISTINGTKGTYEAPSSQPFPLPYADNFDKHQLSSEASYFSDQTGSWEIVDTASARGKTMRQMVPEATISWCDEAIYPYSIIGNSSWKQPLNVSVDVMIEKSGTAFVALGVSRGGCGTGSPGIVFSINTINNGSWQITDSTKITNPVASERISIVAGTWYTLTLVVLQDHSVVYINGNAVGRCELSASSHSGWAAIGSSWDYVQFDNFRLQLPN</sequence>
<feature type="domain" description="Glycosyl hydrolase family 59 central" evidence="15">
    <location>
        <begin position="340"/>
        <end position="451"/>
    </location>
</feature>
<dbReference type="EMBL" id="EU643479">
    <property type="protein sequence ID" value="ACD54702.1"/>
    <property type="molecule type" value="Genomic_DNA"/>
</dbReference>
<evidence type="ECO:0000256" key="13">
    <source>
        <dbReference type="SAM" id="SignalP"/>
    </source>
</evidence>
<comment type="similarity">
    <text evidence="1">Belongs to the glycosyl hydrolase 59 family.</text>
</comment>
<dbReference type="SUPFAM" id="SSF51445">
    <property type="entry name" value="(Trans)glycosidases"/>
    <property type="match status" value="1"/>
</dbReference>
<keyword evidence="3 13" id="KW-0732">Signal</keyword>
<evidence type="ECO:0000256" key="12">
    <source>
        <dbReference type="PIRSR" id="PIRSR601286-50"/>
    </source>
</evidence>
<feature type="active site" description="Proton donor/acceptor" evidence="12">
    <location>
        <position position="179"/>
    </location>
</feature>
<evidence type="ECO:0000256" key="9">
    <source>
        <dbReference type="ARBA" id="ARBA00023180"/>
    </source>
</evidence>
<name>B3G4F4_ADIVA</name>
<dbReference type="GO" id="GO:0016020">
    <property type="term" value="C:membrane"/>
    <property type="evidence" value="ECO:0007669"/>
    <property type="project" value="GOC"/>
</dbReference>
<dbReference type="CAZy" id="GH59">
    <property type="family name" value="Glycoside Hydrolase Family 59"/>
</dbReference>
<dbReference type="GO" id="GO:0005764">
    <property type="term" value="C:lysosome"/>
    <property type="evidence" value="ECO:0007669"/>
    <property type="project" value="TreeGrafter"/>
</dbReference>
<organism evidence="17">
    <name type="scientific">Adineta vaga</name>
    <name type="common">Rotifer</name>
    <name type="synonym">Callidina vaga</name>
    <dbReference type="NCBI Taxonomy" id="104782"/>
    <lineage>
        <taxon>Eukaryota</taxon>
        <taxon>Metazoa</taxon>
        <taxon>Spiralia</taxon>
        <taxon>Gnathifera</taxon>
        <taxon>Rotifera</taxon>
        <taxon>Eurotatoria</taxon>
        <taxon>Bdelloidea</taxon>
        <taxon>Adinetida</taxon>
        <taxon>Adinetidae</taxon>
        <taxon>Adineta</taxon>
    </lineage>
</organism>
<accession>B3G4F4</accession>
<feature type="signal peptide" evidence="13">
    <location>
        <begin position="1"/>
        <end position="22"/>
    </location>
</feature>
<evidence type="ECO:0000256" key="7">
    <source>
        <dbReference type="ARBA" id="ARBA00023098"/>
    </source>
</evidence>
<keyword evidence="7" id="KW-0443">Lipid metabolism</keyword>
<evidence type="ECO:0000313" key="17">
    <source>
        <dbReference type="EMBL" id="ACD54702.1"/>
    </source>
</evidence>
<evidence type="ECO:0000256" key="10">
    <source>
        <dbReference type="ARBA" id="ARBA00023295"/>
    </source>
</evidence>
<proteinExistence type="inferred from homology"/>
<evidence type="ECO:0000256" key="11">
    <source>
        <dbReference type="ARBA" id="ARBA00033098"/>
    </source>
</evidence>
<evidence type="ECO:0000256" key="2">
    <source>
        <dbReference type="ARBA" id="ARBA00012657"/>
    </source>
</evidence>
<evidence type="ECO:0000259" key="15">
    <source>
        <dbReference type="Pfam" id="PF17387"/>
    </source>
</evidence>
<protein>
    <recommendedName>
        <fullName evidence="2">galactosylceramidase</fullName>
        <ecNumber evidence="2">3.2.1.46</ecNumber>
    </recommendedName>
    <alternativeName>
        <fullName evidence="11">Galactosylceramidase</fullName>
    </alternativeName>
</protein>
<feature type="active site" description="Nucleophile" evidence="12">
    <location>
        <position position="253"/>
    </location>
</feature>
<evidence type="ECO:0000259" key="14">
    <source>
        <dbReference type="Pfam" id="PF02057"/>
    </source>
</evidence>
<keyword evidence="6" id="KW-0442">Lipid degradation</keyword>
<feature type="domain" description="Glycosyl hydrolase family 59 catalytic" evidence="14">
    <location>
        <begin position="38"/>
        <end position="327"/>
    </location>
</feature>
<feature type="domain" description="Glycosyl hydrolase family 59 C-terminal lectin" evidence="16">
    <location>
        <begin position="486"/>
        <end position="654"/>
    </location>
</feature>
<dbReference type="GO" id="GO:0004336">
    <property type="term" value="F:galactosylceramidase activity"/>
    <property type="evidence" value="ECO:0007669"/>
    <property type="project" value="UniProtKB-EC"/>
</dbReference>
<dbReference type="Pfam" id="PF21708">
    <property type="entry name" value="Glyco_hydro_59_C"/>
    <property type="match status" value="1"/>
</dbReference>
<dbReference type="EC" id="3.2.1.46" evidence="2"/>
<keyword evidence="10" id="KW-0326">Glycosidase</keyword>
<dbReference type="PRINTS" id="PR00850">
    <property type="entry name" value="GLHYDRLASE59"/>
</dbReference>
<keyword evidence="8" id="KW-1015">Disulfide bond</keyword>
<keyword evidence="5" id="KW-0746">Sphingolipid metabolism</keyword>
<dbReference type="Gene3D" id="2.60.120.560">
    <property type="entry name" value="Exo-inulinase, domain 1"/>
    <property type="match status" value="1"/>
</dbReference>
<dbReference type="Gene3D" id="3.20.20.70">
    <property type="entry name" value="Aldolase class I"/>
    <property type="match status" value="1"/>
</dbReference>
<evidence type="ECO:0000256" key="6">
    <source>
        <dbReference type="ARBA" id="ARBA00022963"/>
    </source>
</evidence>
<evidence type="ECO:0000259" key="16">
    <source>
        <dbReference type="Pfam" id="PF21708"/>
    </source>
</evidence>
<dbReference type="Gene3D" id="3.20.20.80">
    <property type="entry name" value="Glycosidases"/>
    <property type="match status" value="1"/>
</dbReference>
<evidence type="ECO:0000256" key="5">
    <source>
        <dbReference type="ARBA" id="ARBA00022919"/>
    </source>
</evidence>
<evidence type="ECO:0000256" key="1">
    <source>
        <dbReference type="ARBA" id="ARBA00005637"/>
    </source>
</evidence>
<dbReference type="GO" id="GO:0006683">
    <property type="term" value="P:galactosylceramide catabolic process"/>
    <property type="evidence" value="ECO:0007669"/>
    <property type="project" value="InterPro"/>
</dbReference>
<evidence type="ECO:0000256" key="4">
    <source>
        <dbReference type="ARBA" id="ARBA00022801"/>
    </source>
</evidence>
<dbReference type="PANTHER" id="PTHR15172:SF1">
    <property type="entry name" value="GALACTOCEREBROSIDASE"/>
    <property type="match status" value="1"/>
</dbReference>
<dbReference type="InterPro" id="IPR001286">
    <property type="entry name" value="Glyco_hydro_59"/>
</dbReference>
<dbReference type="AlphaFoldDB" id="B3G4F4"/>
<dbReference type="InterPro" id="IPR017853">
    <property type="entry name" value="GH"/>
</dbReference>